<dbReference type="EMBL" id="JALNTZ010000003">
    <property type="protein sequence ID" value="KAJ3659673.1"/>
    <property type="molecule type" value="Genomic_DNA"/>
</dbReference>
<protein>
    <submittedName>
        <fullName evidence="1">Uncharacterized protein</fullName>
    </submittedName>
</protein>
<evidence type="ECO:0000313" key="2">
    <source>
        <dbReference type="Proteomes" id="UP001168821"/>
    </source>
</evidence>
<name>A0AA38IQP4_9CUCU</name>
<evidence type="ECO:0000313" key="1">
    <source>
        <dbReference type="EMBL" id="KAJ3659673.1"/>
    </source>
</evidence>
<organism evidence="1 2">
    <name type="scientific">Zophobas morio</name>
    <dbReference type="NCBI Taxonomy" id="2755281"/>
    <lineage>
        <taxon>Eukaryota</taxon>
        <taxon>Metazoa</taxon>
        <taxon>Ecdysozoa</taxon>
        <taxon>Arthropoda</taxon>
        <taxon>Hexapoda</taxon>
        <taxon>Insecta</taxon>
        <taxon>Pterygota</taxon>
        <taxon>Neoptera</taxon>
        <taxon>Endopterygota</taxon>
        <taxon>Coleoptera</taxon>
        <taxon>Polyphaga</taxon>
        <taxon>Cucujiformia</taxon>
        <taxon>Tenebrionidae</taxon>
        <taxon>Zophobas</taxon>
    </lineage>
</organism>
<comment type="caution">
    <text evidence="1">The sequence shown here is derived from an EMBL/GenBank/DDBJ whole genome shotgun (WGS) entry which is preliminary data.</text>
</comment>
<proteinExistence type="predicted"/>
<accession>A0AA38IQP4</accession>
<gene>
    <name evidence="1" type="ORF">Zmor_011348</name>
</gene>
<reference evidence="1" key="1">
    <citation type="journal article" date="2023" name="G3 (Bethesda)">
        <title>Whole genome assemblies of Zophobas morio and Tenebrio molitor.</title>
        <authorList>
            <person name="Kaur S."/>
            <person name="Stinson S.A."/>
            <person name="diCenzo G.C."/>
        </authorList>
    </citation>
    <scope>NUCLEOTIDE SEQUENCE</scope>
    <source>
        <strain evidence="1">QUZm001</strain>
    </source>
</reference>
<sequence length="135" mass="14977">MPSMGILLYKFIREGDRRSDCRFGFPEGHARFAIPSALSFPSLPLCPLIQQSSTLFFCDTYFNVCLHSQISTDRTMQLSRASSADLLSVSMRIHLLPILRSAIILAPSIIPISSVCKTDVWVSRGTLICAFSCSE</sequence>
<dbReference type="AlphaFoldDB" id="A0AA38IQP4"/>
<dbReference type="Proteomes" id="UP001168821">
    <property type="component" value="Unassembled WGS sequence"/>
</dbReference>
<keyword evidence="2" id="KW-1185">Reference proteome</keyword>